<dbReference type="AlphaFoldDB" id="A0AAD4RY38"/>
<dbReference type="Gene3D" id="3.30.40.10">
    <property type="entry name" value="Zinc/RING finger domain, C3HC4 (zinc finger)"/>
    <property type="match status" value="1"/>
</dbReference>
<feature type="transmembrane region" description="Helical" evidence="4">
    <location>
        <begin position="155"/>
        <end position="178"/>
    </location>
</feature>
<keyword evidence="4" id="KW-0472">Membrane</keyword>
<name>A0AAD4RY38_9MAGN</name>
<keyword evidence="3" id="KW-0862">Zinc</keyword>
<feature type="domain" description="RING-CH-type" evidence="5">
    <location>
        <begin position="29"/>
        <end position="91"/>
    </location>
</feature>
<feature type="transmembrane region" description="Helical" evidence="4">
    <location>
        <begin position="114"/>
        <end position="135"/>
    </location>
</feature>
<dbReference type="EMBL" id="JAJJMB010017069">
    <property type="protein sequence ID" value="KAI3842317.1"/>
    <property type="molecule type" value="Genomic_DNA"/>
</dbReference>
<dbReference type="GO" id="GO:0008270">
    <property type="term" value="F:zinc ion binding"/>
    <property type="evidence" value="ECO:0007669"/>
    <property type="project" value="UniProtKB-KW"/>
</dbReference>
<dbReference type="PANTHER" id="PTHR46347">
    <property type="entry name" value="RING/FYVE/PHD ZINC FINGER SUPERFAMILY PROTEIN"/>
    <property type="match status" value="1"/>
</dbReference>
<dbReference type="InterPro" id="IPR013083">
    <property type="entry name" value="Znf_RING/FYVE/PHD"/>
</dbReference>
<keyword evidence="1" id="KW-0479">Metal-binding</keyword>
<accession>A0AAD4RY38</accession>
<proteinExistence type="predicted"/>
<sequence>MAEQESVSLLTPPTPISTLPTTEIDLEAGGSLEQNQCRICLETDERDFIAPCMCKGTAKYVHRECLDQWRSIREGFAFAHCTTCKAQYYISVQSTVVDRKWRTMKFHFFVTRDIISIYICFQLAIALLAYLVYLVDASQNFALRLALEFPGVVSFYYICGALLLFVLVGLFGCFLTCFDSRVRGDLAQPCRQLTDCCCSCGCRDPRCPAACLVSCYQGLTSAGDCACLPVAGEGASLFIIGSVIAVVLFAFFGLIYSILVATIAGQRIWQRHYHILAKMMLTKEYVVEDVDGLATDSNWSPPPLPPEHVEQLKALGLL</sequence>
<keyword evidence="2" id="KW-0863">Zinc-finger</keyword>
<gene>
    <name evidence="6" type="ORF">MKW98_026107</name>
</gene>
<feature type="transmembrane region" description="Helical" evidence="4">
    <location>
        <begin position="237"/>
        <end position="259"/>
    </location>
</feature>
<evidence type="ECO:0000256" key="4">
    <source>
        <dbReference type="SAM" id="Phobius"/>
    </source>
</evidence>
<evidence type="ECO:0000313" key="6">
    <source>
        <dbReference type="EMBL" id="KAI3842317.1"/>
    </source>
</evidence>
<evidence type="ECO:0000256" key="2">
    <source>
        <dbReference type="ARBA" id="ARBA00022771"/>
    </source>
</evidence>
<keyword evidence="4" id="KW-1133">Transmembrane helix</keyword>
<evidence type="ECO:0000256" key="1">
    <source>
        <dbReference type="ARBA" id="ARBA00022723"/>
    </source>
</evidence>
<evidence type="ECO:0000256" key="3">
    <source>
        <dbReference type="ARBA" id="ARBA00022833"/>
    </source>
</evidence>
<reference evidence="6" key="1">
    <citation type="submission" date="2022-04" db="EMBL/GenBank/DDBJ databases">
        <title>A functionally conserved STORR gene fusion in Papaver species that diverged 16.8 million years ago.</title>
        <authorList>
            <person name="Catania T."/>
        </authorList>
    </citation>
    <scope>NUCLEOTIDE SEQUENCE</scope>
    <source>
        <strain evidence="6">S-188037</strain>
    </source>
</reference>
<dbReference type="PANTHER" id="PTHR46347:SF1">
    <property type="entry name" value="RING_FYVE_PHD ZINC FINGER SUPERFAMILY PROTEIN"/>
    <property type="match status" value="1"/>
</dbReference>
<keyword evidence="7" id="KW-1185">Reference proteome</keyword>
<dbReference type="PROSITE" id="PS51292">
    <property type="entry name" value="ZF_RING_CH"/>
    <property type="match status" value="1"/>
</dbReference>
<dbReference type="CDD" id="cd16495">
    <property type="entry name" value="RING_CH-C4HC3_MARCH"/>
    <property type="match status" value="1"/>
</dbReference>
<dbReference type="InterPro" id="IPR011016">
    <property type="entry name" value="Znf_RING-CH"/>
</dbReference>
<dbReference type="SUPFAM" id="SSF57850">
    <property type="entry name" value="RING/U-box"/>
    <property type="match status" value="1"/>
</dbReference>
<dbReference type="Proteomes" id="UP001202328">
    <property type="component" value="Unassembled WGS sequence"/>
</dbReference>
<evidence type="ECO:0000259" key="5">
    <source>
        <dbReference type="PROSITE" id="PS51292"/>
    </source>
</evidence>
<dbReference type="Pfam" id="PF12906">
    <property type="entry name" value="RINGv"/>
    <property type="match status" value="1"/>
</dbReference>
<keyword evidence="4" id="KW-0812">Transmembrane</keyword>
<dbReference type="SMART" id="SM00744">
    <property type="entry name" value="RINGv"/>
    <property type="match status" value="1"/>
</dbReference>
<organism evidence="6 7">
    <name type="scientific">Papaver atlanticum</name>
    <dbReference type="NCBI Taxonomy" id="357466"/>
    <lineage>
        <taxon>Eukaryota</taxon>
        <taxon>Viridiplantae</taxon>
        <taxon>Streptophyta</taxon>
        <taxon>Embryophyta</taxon>
        <taxon>Tracheophyta</taxon>
        <taxon>Spermatophyta</taxon>
        <taxon>Magnoliopsida</taxon>
        <taxon>Ranunculales</taxon>
        <taxon>Papaveraceae</taxon>
        <taxon>Papaveroideae</taxon>
        <taxon>Papaver</taxon>
    </lineage>
</organism>
<evidence type="ECO:0000313" key="7">
    <source>
        <dbReference type="Proteomes" id="UP001202328"/>
    </source>
</evidence>
<comment type="caution">
    <text evidence="6">The sequence shown here is derived from an EMBL/GenBank/DDBJ whole genome shotgun (WGS) entry which is preliminary data.</text>
</comment>
<protein>
    <recommendedName>
        <fullName evidence="5">RING-CH-type domain-containing protein</fullName>
    </recommendedName>
</protein>